<reference evidence="3" key="2">
    <citation type="submission" date="2018-04" db="EMBL/GenBank/DDBJ databases">
        <title>Complete genome sequence of Sulfodiicoccus acidiphilus strain HS-1.</title>
        <authorList>
            <person name="Sakai H.D."/>
            <person name="Kurosawa N."/>
        </authorList>
    </citation>
    <scope>NUCLEOTIDE SEQUENCE [LARGE SCALE GENOMIC DNA]</scope>
    <source>
        <strain evidence="3">HS-1</strain>
    </source>
</reference>
<dbReference type="Gene3D" id="3.40.50.150">
    <property type="entry name" value="Vaccinia Virus protein VP39"/>
    <property type="match status" value="1"/>
</dbReference>
<dbReference type="KEGG" id="sacd:HS1genome_1892"/>
<proteinExistence type="predicted"/>
<dbReference type="EMBL" id="BMQS01000006">
    <property type="protein sequence ID" value="GGT92695.1"/>
    <property type="molecule type" value="Genomic_DNA"/>
</dbReference>
<sequence>MFDVGDSIGETALFFSLKGAKNLVAVEVKSRKVALMELNLKENGLNNIEVVEGGVSLEDGGGASRSRV</sequence>
<reference evidence="2" key="1">
    <citation type="journal article" date="2014" name="Int. J. Syst. Evol. Microbiol.">
        <title>Complete genome sequence of Corynebacterium casei LMG S-19264T (=DSM 44701T), isolated from a smear-ripened cheese.</title>
        <authorList>
            <consortium name="US DOE Joint Genome Institute (JGI-PGF)"/>
            <person name="Walter F."/>
            <person name="Albersmeier A."/>
            <person name="Kalinowski J."/>
            <person name="Ruckert C."/>
        </authorList>
    </citation>
    <scope>NUCLEOTIDE SEQUENCE</scope>
    <source>
        <strain evidence="2">JCM 31740</strain>
    </source>
</reference>
<dbReference type="Proteomes" id="UP000616143">
    <property type="component" value="Unassembled WGS sequence"/>
</dbReference>
<protein>
    <recommendedName>
        <fullName evidence="4">SAM-dependent methyltransferase TRM5/TYW2-type domain-containing protein</fullName>
    </recommendedName>
</protein>
<evidence type="ECO:0000313" key="2">
    <source>
        <dbReference type="EMBL" id="GGT92695.1"/>
    </source>
</evidence>
<dbReference type="EMBL" id="AP018553">
    <property type="protein sequence ID" value="BBD73503.1"/>
    <property type="molecule type" value="Genomic_DNA"/>
</dbReference>
<accession>A0A348B5Q1</accession>
<dbReference type="AlphaFoldDB" id="A0A348B5Q1"/>
<dbReference type="GeneID" id="38667364"/>
<evidence type="ECO:0000313" key="1">
    <source>
        <dbReference type="EMBL" id="BBD73503.1"/>
    </source>
</evidence>
<organism evidence="1 3">
    <name type="scientific">Sulfodiicoccus acidiphilus</name>
    <dbReference type="NCBI Taxonomy" id="1670455"/>
    <lineage>
        <taxon>Archaea</taxon>
        <taxon>Thermoproteota</taxon>
        <taxon>Thermoprotei</taxon>
        <taxon>Sulfolobales</taxon>
        <taxon>Sulfolobaceae</taxon>
        <taxon>Sulfodiicoccus</taxon>
    </lineage>
</organism>
<evidence type="ECO:0000313" key="3">
    <source>
        <dbReference type="Proteomes" id="UP000276741"/>
    </source>
</evidence>
<gene>
    <name evidence="2" type="ORF">GCM10007116_08080</name>
    <name evidence="1" type="ORF">HS1genome_1892</name>
</gene>
<dbReference type="Proteomes" id="UP000276741">
    <property type="component" value="Chromosome"/>
</dbReference>
<dbReference type="RefSeq" id="WP_126450728.1">
    <property type="nucleotide sequence ID" value="NZ_AP018553.1"/>
</dbReference>
<reference evidence="1" key="3">
    <citation type="journal article" date="2019" name="BMC Res. Notes">
        <title>Complete genome sequence of the Sulfodiicoccus acidiphilus strain HS-1T, the first crenarchaeon that lacks polB3, isolated from an acidic hot spring in Ohwaku-dani, Hakone, Japan.</title>
        <authorList>
            <person name="Sakai H.D."/>
            <person name="Kurosawa N."/>
        </authorList>
    </citation>
    <scope>NUCLEOTIDE SEQUENCE</scope>
    <source>
        <strain evidence="1">HS-1</strain>
    </source>
</reference>
<dbReference type="SUPFAM" id="SSF53335">
    <property type="entry name" value="S-adenosyl-L-methionine-dependent methyltransferases"/>
    <property type="match status" value="1"/>
</dbReference>
<keyword evidence="3" id="KW-1185">Reference proteome</keyword>
<dbReference type="InterPro" id="IPR029063">
    <property type="entry name" value="SAM-dependent_MTases_sf"/>
</dbReference>
<evidence type="ECO:0008006" key="4">
    <source>
        <dbReference type="Google" id="ProtNLM"/>
    </source>
</evidence>
<reference evidence="2" key="4">
    <citation type="submission" date="2020-09" db="EMBL/GenBank/DDBJ databases">
        <authorList>
            <person name="Sun Q."/>
            <person name="Ohkuma M."/>
        </authorList>
    </citation>
    <scope>NUCLEOTIDE SEQUENCE</scope>
    <source>
        <strain evidence="2">JCM 31740</strain>
    </source>
</reference>
<name>A0A348B5Q1_9CREN</name>